<dbReference type="GO" id="GO:0016020">
    <property type="term" value="C:membrane"/>
    <property type="evidence" value="ECO:0007669"/>
    <property type="project" value="GOC"/>
</dbReference>
<dbReference type="PANTHER" id="PTHR20863">
    <property type="entry name" value="ACYL CARRIER PROTEIN"/>
    <property type="match status" value="1"/>
</dbReference>
<keyword evidence="2" id="KW-0597">Phosphoprotein</keyword>
<keyword evidence="1" id="KW-0596">Phosphopantetheine</keyword>
<dbReference type="NCBIfam" id="NF002150">
    <property type="entry name" value="PRK00982.1-4"/>
    <property type="match status" value="1"/>
</dbReference>
<proteinExistence type="inferred from homology"/>
<reference evidence="5" key="1">
    <citation type="submission" date="2020-05" db="EMBL/GenBank/DDBJ databases">
        <authorList>
            <person name="Chiriac C."/>
            <person name="Salcher M."/>
            <person name="Ghai R."/>
            <person name="Kavagutti S V."/>
        </authorList>
    </citation>
    <scope>NUCLEOTIDE SEQUENCE</scope>
</reference>
<organism evidence="5">
    <name type="scientific">freshwater metagenome</name>
    <dbReference type="NCBI Taxonomy" id="449393"/>
    <lineage>
        <taxon>unclassified sequences</taxon>
        <taxon>metagenomes</taxon>
        <taxon>ecological metagenomes</taxon>
    </lineage>
</organism>
<dbReference type="Pfam" id="PF00550">
    <property type="entry name" value="PP-binding"/>
    <property type="match status" value="1"/>
</dbReference>
<protein>
    <submittedName>
        <fullName evidence="5">Unannotated protein</fullName>
    </submittedName>
</protein>
<dbReference type="InterPro" id="IPR003231">
    <property type="entry name" value="ACP"/>
</dbReference>
<dbReference type="EMBL" id="CAFBPQ010000010">
    <property type="protein sequence ID" value="CAB5018949.1"/>
    <property type="molecule type" value="Genomic_DNA"/>
</dbReference>
<dbReference type="PANTHER" id="PTHR20863:SF76">
    <property type="entry name" value="CARRIER DOMAIN-CONTAINING PROTEIN"/>
    <property type="match status" value="1"/>
</dbReference>
<name>A0A6J7FM22_9ZZZZ</name>
<evidence type="ECO:0000313" key="6">
    <source>
        <dbReference type="EMBL" id="CAB4969164.1"/>
    </source>
</evidence>
<evidence type="ECO:0000259" key="3">
    <source>
        <dbReference type="PROSITE" id="PS50075"/>
    </source>
</evidence>
<dbReference type="GO" id="GO:0005829">
    <property type="term" value="C:cytosol"/>
    <property type="evidence" value="ECO:0007669"/>
    <property type="project" value="TreeGrafter"/>
</dbReference>
<accession>A0A6J7FM22</accession>
<dbReference type="SUPFAM" id="SSF47336">
    <property type="entry name" value="ACP-like"/>
    <property type="match status" value="1"/>
</dbReference>
<evidence type="ECO:0000313" key="4">
    <source>
        <dbReference type="EMBL" id="CAB4728282.1"/>
    </source>
</evidence>
<feature type="domain" description="Carrier" evidence="3">
    <location>
        <begin position="1"/>
        <end position="79"/>
    </location>
</feature>
<dbReference type="InterPro" id="IPR009081">
    <property type="entry name" value="PP-bd_ACP"/>
</dbReference>
<dbReference type="NCBIfam" id="TIGR00517">
    <property type="entry name" value="acyl_carrier"/>
    <property type="match status" value="1"/>
</dbReference>
<dbReference type="EMBL" id="CAEZYK010000067">
    <property type="protein sequence ID" value="CAB4728282.1"/>
    <property type="molecule type" value="Genomic_DNA"/>
</dbReference>
<dbReference type="PROSITE" id="PS50075">
    <property type="entry name" value="CARRIER"/>
    <property type="match status" value="1"/>
</dbReference>
<evidence type="ECO:0000313" key="5">
    <source>
        <dbReference type="EMBL" id="CAB4896491.1"/>
    </source>
</evidence>
<dbReference type="GO" id="GO:0000036">
    <property type="term" value="F:acyl carrier activity"/>
    <property type="evidence" value="ECO:0007669"/>
    <property type="project" value="TreeGrafter"/>
</dbReference>
<evidence type="ECO:0000256" key="2">
    <source>
        <dbReference type="ARBA" id="ARBA00022553"/>
    </source>
</evidence>
<dbReference type="Gene3D" id="1.10.1200.10">
    <property type="entry name" value="ACP-like"/>
    <property type="match status" value="1"/>
</dbReference>
<dbReference type="EMBL" id="CAFBMM010000003">
    <property type="protein sequence ID" value="CAB4896491.1"/>
    <property type="molecule type" value="Genomic_DNA"/>
</dbReference>
<evidence type="ECO:0000313" key="7">
    <source>
        <dbReference type="EMBL" id="CAB5018949.1"/>
    </source>
</evidence>
<evidence type="ECO:0000256" key="1">
    <source>
        <dbReference type="ARBA" id="ARBA00022450"/>
    </source>
</evidence>
<dbReference type="InterPro" id="IPR036736">
    <property type="entry name" value="ACP-like_sf"/>
</dbReference>
<dbReference type="HAMAP" id="MF_01217">
    <property type="entry name" value="Acyl_carrier"/>
    <property type="match status" value="1"/>
</dbReference>
<dbReference type="NCBIfam" id="NF002148">
    <property type="entry name" value="PRK00982.1-2"/>
    <property type="match status" value="1"/>
</dbReference>
<dbReference type="GO" id="GO:0009245">
    <property type="term" value="P:lipid A biosynthetic process"/>
    <property type="evidence" value="ECO:0007669"/>
    <property type="project" value="TreeGrafter"/>
</dbReference>
<gene>
    <name evidence="4" type="ORF">UFOPK2683_01113</name>
    <name evidence="5" type="ORF">UFOPK3605_00231</name>
    <name evidence="6" type="ORF">UFOPK3897_00224</name>
    <name evidence="7" type="ORF">UFOPK4121_00528</name>
</gene>
<dbReference type="GO" id="GO:0000035">
    <property type="term" value="F:acyl binding"/>
    <property type="evidence" value="ECO:0007669"/>
    <property type="project" value="TreeGrafter"/>
</dbReference>
<sequence>MERAEALAALSEIAVEVLDASPDTITENARFKEDLDADSLDLVELVMGLEERFDISVPEEDLEGVVTVGQAVDLVLSKVAAKG</sequence>
<dbReference type="EMBL" id="CAFBOF010000002">
    <property type="protein sequence ID" value="CAB4969164.1"/>
    <property type="molecule type" value="Genomic_DNA"/>
</dbReference>
<dbReference type="AlphaFoldDB" id="A0A6J7FM22"/>